<comment type="function">
    <text evidence="9">Catalyzes the hydrolytic deamination of guanine, producing xanthine and ammonia.</text>
</comment>
<dbReference type="GO" id="GO:0046098">
    <property type="term" value="P:guanine metabolic process"/>
    <property type="evidence" value="ECO:0007669"/>
    <property type="project" value="TreeGrafter"/>
</dbReference>
<evidence type="ECO:0000256" key="4">
    <source>
        <dbReference type="ARBA" id="ARBA00012781"/>
    </source>
</evidence>
<dbReference type="OrthoDB" id="194468at2759"/>
<reference evidence="13 14" key="1">
    <citation type="submission" date="2020-01" db="EMBL/GenBank/DDBJ databases">
        <authorList>
            <consortium name="DOE Joint Genome Institute"/>
            <person name="Haridas S."/>
            <person name="Albert R."/>
            <person name="Binder M."/>
            <person name="Bloem J."/>
            <person name="Labutti K."/>
            <person name="Salamov A."/>
            <person name="Andreopoulos B."/>
            <person name="Baker S.E."/>
            <person name="Barry K."/>
            <person name="Bills G."/>
            <person name="Bluhm B.H."/>
            <person name="Cannon C."/>
            <person name="Castanera R."/>
            <person name="Culley D.E."/>
            <person name="Daum C."/>
            <person name="Ezra D."/>
            <person name="Gonzalez J.B."/>
            <person name="Henrissat B."/>
            <person name="Kuo A."/>
            <person name="Liang C."/>
            <person name="Lipzen A."/>
            <person name="Lutzoni F."/>
            <person name="Magnuson J."/>
            <person name="Mondo S."/>
            <person name="Nolan M."/>
            <person name="Ohm R."/>
            <person name="Pangilinan J."/>
            <person name="Park H.-J.H."/>
            <person name="Ramirez L."/>
            <person name="Alfaro M."/>
            <person name="Sun H."/>
            <person name="Tritt A."/>
            <person name="Yoshinaga Y."/>
            <person name="Zwiers L.-H.L."/>
            <person name="Turgeon B.G."/>
            <person name="Goodwin S.B."/>
            <person name="Spatafora J.W."/>
            <person name="Crous P.W."/>
            <person name="Grigoriev I.V."/>
        </authorList>
    </citation>
    <scope>NUCLEOTIDE SEQUENCE [LARGE SCALE GENOMIC DNA]</scope>
    <source>
        <strain evidence="13 14">CBS 611.86</strain>
    </source>
</reference>
<evidence type="ECO:0000256" key="2">
    <source>
        <dbReference type="ARBA" id="ARBA00004984"/>
    </source>
</evidence>
<dbReference type="FunFam" id="3.20.20.140:FF:000022">
    <property type="entry name" value="Guanine deaminase"/>
    <property type="match status" value="1"/>
</dbReference>
<accession>A0A7C8I6Q4</accession>
<dbReference type="AlphaFoldDB" id="A0A7C8I6Q4"/>
<keyword evidence="14" id="KW-1185">Reference proteome</keyword>
<dbReference type="Gene3D" id="3.20.20.140">
    <property type="entry name" value="Metal-dependent hydrolases"/>
    <property type="match status" value="1"/>
</dbReference>
<dbReference type="Proteomes" id="UP000481861">
    <property type="component" value="Unassembled WGS sequence"/>
</dbReference>
<keyword evidence="7" id="KW-0862">Zinc</keyword>
<dbReference type="InterPro" id="IPR011059">
    <property type="entry name" value="Metal-dep_hydrolase_composite"/>
</dbReference>
<protein>
    <recommendedName>
        <fullName evidence="10">Probable guanine deaminase</fullName>
        <ecNumber evidence="4">3.5.4.3</ecNumber>
    </recommendedName>
    <alternativeName>
        <fullName evidence="11">Guanine aminohydrolase</fullName>
    </alternativeName>
</protein>
<keyword evidence="6" id="KW-0378">Hydrolase</keyword>
<evidence type="ECO:0000256" key="11">
    <source>
        <dbReference type="ARBA" id="ARBA00083147"/>
    </source>
</evidence>
<dbReference type="GO" id="GO:0008892">
    <property type="term" value="F:guanine deaminase activity"/>
    <property type="evidence" value="ECO:0007669"/>
    <property type="project" value="UniProtKB-EC"/>
</dbReference>
<keyword evidence="5" id="KW-0479">Metal-binding</keyword>
<dbReference type="SUPFAM" id="SSF51556">
    <property type="entry name" value="Metallo-dependent hydrolases"/>
    <property type="match status" value="1"/>
</dbReference>
<dbReference type="EMBL" id="JAADJZ010000010">
    <property type="protein sequence ID" value="KAF2872089.1"/>
    <property type="molecule type" value="Genomic_DNA"/>
</dbReference>
<organism evidence="13 14">
    <name type="scientific">Massariosphaeria phaeospora</name>
    <dbReference type="NCBI Taxonomy" id="100035"/>
    <lineage>
        <taxon>Eukaryota</taxon>
        <taxon>Fungi</taxon>
        <taxon>Dikarya</taxon>
        <taxon>Ascomycota</taxon>
        <taxon>Pezizomycotina</taxon>
        <taxon>Dothideomycetes</taxon>
        <taxon>Pleosporomycetidae</taxon>
        <taxon>Pleosporales</taxon>
        <taxon>Pleosporales incertae sedis</taxon>
        <taxon>Massariosphaeria</taxon>
    </lineage>
</organism>
<evidence type="ECO:0000313" key="14">
    <source>
        <dbReference type="Proteomes" id="UP000481861"/>
    </source>
</evidence>
<evidence type="ECO:0000256" key="5">
    <source>
        <dbReference type="ARBA" id="ARBA00022723"/>
    </source>
</evidence>
<comment type="caution">
    <text evidence="13">The sequence shown here is derived from an EMBL/GenBank/DDBJ whole genome shotgun (WGS) entry which is preliminary data.</text>
</comment>
<dbReference type="PANTHER" id="PTHR11271:SF6">
    <property type="entry name" value="GUANINE DEAMINASE"/>
    <property type="match status" value="1"/>
</dbReference>
<proteinExistence type="inferred from homology"/>
<evidence type="ECO:0000256" key="6">
    <source>
        <dbReference type="ARBA" id="ARBA00022801"/>
    </source>
</evidence>
<sequence>MAASAPISKTIYLGAFVHSVSLQELEICPCGAIGVDEEGVIRFVERDVDGDTGRVYAKHEQWKGASVVRIQGKGFFFPGFIDTHTHAPQHPNTGLFGQTTLLSWLTTYTFPLEASLSSLPTAHRIYSNFVSRTLSHGTTTCAYYATIHVPATNLLASLCLARGQRALVGRVCMTTDMSPDYYRDASVASALRDSQASIDYIRAIDPHGAIVRPVVTPRFAPSCSTECLAALGALAHSTDSFIQTHISENTGEIALVRDLFPASDSYAAVYDAAHLLTPRTILAHAVHLSAAERKLVASRGAKIAHCPASNTALTSGCAPVRELLDAGLTIGLGTDVSGGFSPSILEECRQAIWASRFRAMCDGDAAKLTTGEVLYLATRGGAEVVGLEDKVGGFEVGMEWDAQMVRLGEVPVPVGLMGGDESEHEGDAADVDIAELANRGVDAPQTEPFRNGPVDVFGTESWDELVQKWVYSGDDRNTIAVWVRGRLVHQI</sequence>
<evidence type="ECO:0000259" key="12">
    <source>
        <dbReference type="Pfam" id="PF01979"/>
    </source>
</evidence>
<comment type="cofactor">
    <cofactor evidence="1">
        <name>Zn(2+)</name>
        <dbReference type="ChEBI" id="CHEBI:29105"/>
    </cofactor>
</comment>
<dbReference type="InterPro" id="IPR006680">
    <property type="entry name" value="Amidohydro-rel"/>
</dbReference>
<evidence type="ECO:0000256" key="9">
    <source>
        <dbReference type="ARBA" id="ARBA00056079"/>
    </source>
</evidence>
<evidence type="ECO:0000313" key="13">
    <source>
        <dbReference type="EMBL" id="KAF2872089.1"/>
    </source>
</evidence>
<dbReference type="EC" id="3.5.4.3" evidence="4"/>
<dbReference type="SUPFAM" id="SSF51338">
    <property type="entry name" value="Composite domain of metallo-dependent hydrolases"/>
    <property type="match status" value="1"/>
</dbReference>
<feature type="domain" description="Amidohydrolase-related" evidence="12">
    <location>
        <begin position="77"/>
        <end position="488"/>
    </location>
</feature>
<dbReference type="GO" id="GO:0005829">
    <property type="term" value="C:cytosol"/>
    <property type="evidence" value="ECO:0007669"/>
    <property type="project" value="TreeGrafter"/>
</dbReference>
<evidence type="ECO:0000256" key="3">
    <source>
        <dbReference type="ARBA" id="ARBA00006745"/>
    </source>
</evidence>
<dbReference type="Gene3D" id="2.30.40.10">
    <property type="entry name" value="Urease, subunit C, domain 1"/>
    <property type="match status" value="1"/>
</dbReference>
<comment type="pathway">
    <text evidence="2">Purine metabolism; guanine degradation; xanthine from guanine: step 1/1.</text>
</comment>
<evidence type="ECO:0000256" key="7">
    <source>
        <dbReference type="ARBA" id="ARBA00022833"/>
    </source>
</evidence>
<dbReference type="InterPro" id="IPR032466">
    <property type="entry name" value="Metal_Hydrolase"/>
</dbReference>
<gene>
    <name evidence="13" type="ORF">BDV95DRAFT_628521</name>
</gene>
<name>A0A7C8I6Q4_9PLEO</name>
<dbReference type="InterPro" id="IPR051607">
    <property type="entry name" value="Metallo-dep_hydrolases"/>
</dbReference>
<evidence type="ECO:0000256" key="10">
    <source>
        <dbReference type="ARBA" id="ARBA00069860"/>
    </source>
</evidence>
<evidence type="ECO:0000256" key="1">
    <source>
        <dbReference type="ARBA" id="ARBA00001947"/>
    </source>
</evidence>
<dbReference type="PANTHER" id="PTHR11271">
    <property type="entry name" value="GUANINE DEAMINASE"/>
    <property type="match status" value="1"/>
</dbReference>
<dbReference type="GO" id="GO:0008270">
    <property type="term" value="F:zinc ion binding"/>
    <property type="evidence" value="ECO:0007669"/>
    <property type="project" value="TreeGrafter"/>
</dbReference>
<dbReference type="Pfam" id="PF01979">
    <property type="entry name" value="Amidohydro_1"/>
    <property type="match status" value="1"/>
</dbReference>
<comment type="catalytic activity">
    <reaction evidence="8">
        <text>guanine + H2O + H(+) = xanthine + NH4(+)</text>
        <dbReference type="Rhea" id="RHEA:14665"/>
        <dbReference type="ChEBI" id="CHEBI:15377"/>
        <dbReference type="ChEBI" id="CHEBI:15378"/>
        <dbReference type="ChEBI" id="CHEBI:16235"/>
        <dbReference type="ChEBI" id="CHEBI:17712"/>
        <dbReference type="ChEBI" id="CHEBI:28938"/>
        <dbReference type="EC" id="3.5.4.3"/>
    </reaction>
</comment>
<evidence type="ECO:0000256" key="8">
    <source>
        <dbReference type="ARBA" id="ARBA00051148"/>
    </source>
</evidence>
<comment type="similarity">
    <text evidence="3">Belongs to the metallo-dependent hydrolases superfamily. ATZ/TRZ family.</text>
</comment>